<feature type="domain" description="Tc1-like transposase DDE" evidence="1">
    <location>
        <begin position="10"/>
        <end position="164"/>
    </location>
</feature>
<dbReference type="EMBL" id="CP045643">
    <property type="protein sequence ID" value="QFZ71921.1"/>
    <property type="molecule type" value="Genomic_DNA"/>
</dbReference>
<protein>
    <submittedName>
        <fullName evidence="2">IS630 family transposase</fullName>
    </submittedName>
</protein>
<reference evidence="2 3" key="1">
    <citation type="submission" date="2019-10" db="EMBL/GenBank/DDBJ databases">
        <title>A novel species.</title>
        <authorList>
            <person name="Gao J."/>
        </authorList>
    </citation>
    <scope>NUCLEOTIDE SEQUENCE [LARGE SCALE GENOMIC DNA]</scope>
    <source>
        <strain evidence="2 3">QMT-28</strain>
    </source>
</reference>
<dbReference type="KEGG" id="sfy:GFH48_00310"/>
<evidence type="ECO:0000313" key="2">
    <source>
        <dbReference type="EMBL" id="QFZ71921.1"/>
    </source>
</evidence>
<evidence type="ECO:0000313" key="3">
    <source>
        <dbReference type="Proteomes" id="UP000326179"/>
    </source>
</evidence>
<dbReference type="InterPro" id="IPR036397">
    <property type="entry name" value="RNaseH_sf"/>
</dbReference>
<dbReference type="InterPro" id="IPR038717">
    <property type="entry name" value="Tc1-like_DDE_dom"/>
</dbReference>
<dbReference type="AlphaFoldDB" id="A0A5Q0L4S1"/>
<dbReference type="NCBIfam" id="NF033545">
    <property type="entry name" value="transpos_IS630"/>
    <property type="match status" value="1"/>
</dbReference>
<organism evidence="2 3">
    <name type="scientific">Streptomyces fagopyri</name>
    <dbReference type="NCBI Taxonomy" id="2662397"/>
    <lineage>
        <taxon>Bacteria</taxon>
        <taxon>Bacillati</taxon>
        <taxon>Actinomycetota</taxon>
        <taxon>Actinomycetes</taxon>
        <taxon>Kitasatosporales</taxon>
        <taxon>Streptomycetaceae</taxon>
        <taxon>Streptomyces</taxon>
    </lineage>
</organism>
<dbReference type="InterPro" id="IPR047655">
    <property type="entry name" value="Transpos_IS630-like"/>
</dbReference>
<dbReference type="Proteomes" id="UP000326179">
    <property type="component" value="Chromosome"/>
</dbReference>
<dbReference type="Pfam" id="PF13358">
    <property type="entry name" value="DDE_3"/>
    <property type="match status" value="1"/>
</dbReference>
<proteinExistence type="predicted"/>
<dbReference type="Gene3D" id="3.30.420.10">
    <property type="entry name" value="Ribonuclease H-like superfamily/Ribonuclease H"/>
    <property type="match status" value="1"/>
</dbReference>
<sequence>MTAAALGAYVVFEDEAGFSMTPSVARTWSRRGHTPVVRVRGRSWRRFSIAALCCYKPGETSRLIYRPYRHRKHPGQERKSFAWTDYRDLIVRAHLQLGAPIVLIWDNLNTHRTAGMRQYAVEHDWLTIVQLPSYAPDLNPVESVWSLLRRGPLANVAFTDHEHLERVLRRGLRRIQRHPELIDGCLASTGFSLTHSPTTPRTDQ</sequence>
<name>A0A5Q0L4S1_9ACTN</name>
<dbReference type="GO" id="GO:0003676">
    <property type="term" value="F:nucleic acid binding"/>
    <property type="evidence" value="ECO:0007669"/>
    <property type="project" value="InterPro"/>
</dbReference>
<evidence type="ECO:0000259" key="1">
    <source>
        <dbReference type="Pfam" id="PF13358"/>
    </source>
</evidence>
<accession>A0A5Q0L4S1</accession>
<keyword evidence="3" id="KW-1185">Reference proteome</keyword>
<gene>
    <name evidence="2" type="ORF">GFH48_00310</name>
</gene>